<evidence type="ECO:0000313" key="3">
    <source>
        <dbReference type="Proteomes" id="UP000813462"/>
    </source>
</evidence>
<evidence type="ECO:0000256" key="1">
    <source>
        <dbReference type="SAM" id="MobiDB-lite"/>
    </source>
</evidence>
<dbReference type="Proteomes" id="UP000813462">
    <property type="component" value="Unassembled WGS sequence"/>
</dbReference>
<protein>
    <submittedName>
        <fullName evidence="2">Uncharacterized protein</fullName>
    </submittedName>
</protein>
<evidence type="ECO:0000313" key="2">
    <source>
        <dbReference type="EMBL" id="KAH7524428.1"/>
    </source>
</evidence>
<dbReference type="EMBL" id="JAEACU010000006">
    <property type="protein sequence ID" value="KAH7524428.1"/>
    <property type="molecule type" value="Genomic_DNA"/>
</dbReference>
<feature type="compositionally biased region" description="Basic and acidic residues" evidence="1">
    <location>
        <begin position="45"/>
        <end position="67"/>
    </location>
</feature>
<proteinExistence type="predicted"/>
<feature type="compositionally biased region" description="Basic and acidic residues" evidence="1">
    <location>
        <begin position="80"/>
        <end position="99"/>
    </location>
</feature>
<dbReference type="AlphaFoldDB" id="A0A978V943"/>
<gene>
    <name evidence="2" type="ORF">FEM48_Zijuj06G0118100</name>
</gene>
<accession>A0A978V943</accession>
<comment type="caution">
    <text evidence="2">The sequence shown here is derived from an EMBL/GenBank/DDBJ whole genome shotgun (WGS) entry which is preliminary data.</text>
</comment>
<organism evidence="2 3">
    <name type="scientific">Ziziphus jujuba var. spinosa</name>
    <dbReference type="NCBI Taxonomy" id="714518"/>
    <lineage>
        <taxon>Eukaryota</taxon>
        <taxon>Viridiplantae</taxon>
        <taxon>Streptophyta</taxon>
        <taxon>Embryophyta</taxon>
        <taxon>Tracheophyta</taxon>
        <taxon>Spermatophyta</taxon>
        <taxon>Magnoliopsida</taxon>
        <taxon>eudicotyledons</taxon>
        <taxon>Gunneridae</taxon>
        <taxon>Pentapetalae</taxon>
        <taxon>rosids</taxon>
        <taxon>fabids</taxon>
        <taxon>Rosales</taxon>
        <taxon>Rhamnaceae</taxon>
        <taxon>Paliureae</taxon>
        <taxon>Ziziphus</taxon>
    </lineage>
</organism>
<reference evidence="2" key="1">
    <citation type="journal article" date="2021" name="Front. Plant Sci.">
        <title>Chromosome-Scale Genome Assembly for Chinese Sour Jujube and Insights Into Its Genome Evolution and Domestication Signature.</title>
        <authorList>
            <person name="Shen L.-Y."/>
            <person name="Luo H."/>
            <person name="Wang X.-L."/>
            <person name="Wang X.-M."/>
            <person name="Qiu X.-J."/>
            <person name="Liu H."/>
            <person name="Zhou S.-S."/>
            <person name="Jia K.-H."/>
            <person name="Nie S."/>
            <person name="Bao Y.-T."/>
            <person name="Zhang R.-G."/>
            <person name="Yun Q.-Z."/>
            <person name="Chai Y.-H."/>
            <person name="Lu J.-Y."/>
            <person name="Li Y."/>
            <person name="Zhao S.-W."/>
            <person name="Mao J.-F."/>
            <person name="Jia S.-G."/>
            <person name="Mao Y.-M."/>
        </authorList>
    </citation>
    <scope>NUCLEOTIDE SEQUENCE</scope>
    <source>
        <strain evidence="2">AT0</strain>
        <tissue evidence="2">Leaf</tissue>
    </source>
</reference>
<name>A0A978V943_ZIZJJ</name>
<feature type="region of interest" description="Disordered" evidence="1">
    <location>
        <begin position="39"/>
        <end position="99"/>
    </location>
</feature>
<sequence length="99" mass="11252">MRIQVEIDIRNPMLIDFFHKIGVDRAEIGGDDDARLIGERVGVTKTKEDRDGEREPKEEPTRIKEGKFNLGQDASAQQDAQRDEIARSNGFSKDRSHSN</sequence>